<proteinExistence type="predicted"/>
<dbReference type="Proteomes" id="UP001152795">
    <property type="component" value="Unassembled WGS sequence"/>
</dbReference>
<feature type="region of interest" description="Disordered" evidence="1">
    <location>
        <begin position="385"/>
        <end position="408"/>
    </location>
</feature>
<evidence type="ECO:0000313" key="3">
    <source>
        <dbReference type="Proteomes" id="UP001152795"/>
    </source>
</evidence>
<reference evidence="2" key="1">
    <citation type="submission" date="2020-04" db="EMBL/GenBank/DDBJ databases">
        <authorList>
            <person name="Alioto T."/>
            <person name="Alioto T."/>
            <person name="Gomez Garrido J."/>
        </authorList>
    </citation>
    <scope>NUCLEOTIDE SEQUENCE</scope>
    <source>
        <strain evidence="2">A484AB</strain>
    </source>
</reference>
<accession>A0A7D9EDU7</accession>
<protein>
    <submittedName>
        <fullName evidence="2">Uncharacterized protein</fullName>
    </submittedName>
</protein>
<sequence>MQRKRHYRCKVKCKSFGIQMNSDHFAKHNHNKHEGRAYSPQIVEGNQTTISFAIAKMDSHVSSSSLCDMQAGSESKSHVLAQSDNFSSTAVLSTTNKSAQIVEESCDIIPSNLEDTQEKESSKDKLPNFEDCDYISDSDTDKSGECSSTESCEDSTRRLPEDIIDDSSDYDGSDPASNGQGDQNAVELWQMCIAEVKILASNAQECSIVVQQALSSEIVYPEELLPDVLGAISKVNDITLARQQLAFPGHDESDGNFVQIVNLVARHNAQLKSWLSDRNLKPYAVKYLSPHSQNEFIVVAVRYLDEENSPTERVLEMTEAIDKTGEGQAKEILESLESGISSTDGLVYQSYDYTASMSGVYNGAQKCLQDKQNLQTGLSLERSAAESGKCSETSESVEDPLGLQIRIH</sequence>
<evidence type="ECO:0000313" key="2">
    <source>
        <dbReference type="EMBL" id="CAB4008071.1"/>
    </source>
</evidence>
<evidence type="ECO:0000256" key="1">
    <source>
        <dbReference type="SAM" id="MobiDB-lite"/>
    </source>
</evidence>
<feature type="compositionally biased region" description="Acidic residues" evidence="1">
    <location>
        <begin position="162"/>
        <end position="172"/>
    </location>
</feature>
<comment type="caution">
    <text evidence="2">The sequence shown here is derived from an EMBL/GenBank/DDBJ whole genome shotgun (WGS) entry which is preliminary data.</text>
</comment>
<gene>
    <name evidence="2" type="ORF">PACLA_8A052697</name>
</gene>
<feature type="region of interest" description="Disordered" evidence="1">
    <location>
        <begin position="110"/>
        <end position="181"/>
    </location>
</feature>
<dbReference type="EMBL" id="CACRXK020006011">
    <property type="protein sequence ID" value="CAB4008071.1"/>
    <property type="molecule type" value="Genomic_DNA"/>
</dbReference>
<dbReference type="PANTHER" id="PTHR45749:SF21">
    <property type="entry name" value="DUF4371 DOMAIN-CONTAINING PROTEIN"/>
    <property type="match status" value="1"/>
</dbReference>
<organism evidence="2 3">
    <name type="scientific">Paramuricea clavata</name>
    <name type="common">Red gorgonian</name>
    <name type="synonym">Violescent sea-whip</name>
    <dbReference type="NCBI Taxonomy" id="317549"/>
    <lineage>
        <taxon>Eukaryota</taxon>
        <taxon>Metazoa</taxon>
        <taxon>Cnidaria</taxon>
        <taxon>Anthozoa</taxon>
        <taxon>Octocorallia</taxon>
        <taxon>Malacalcyonacea</taxon>
        <taxon>Plexauridae</taxon>
        <taxon>Paramuricea</taxon>
    </lineage>
</organism>
<dbReference type="PANTHER" id="PTHR45749">
    <property type="match status" value="1"/>
</dbReference>
<dbReference type="AlphaFoldDB" id="A0A7D9EDU7"/>
<name>A0A7D9EDU7_PARCT</name>
<keyword evidence="3" id="KW-1185">Reference proteome</keyword>
<feature type="compositionally biased region" description="Basic and acidic residues" evidence="1">
    <location>
        <begin position="116"/>
        <end position="128"/>
    </location>
</feature>